<dbReference type="OrthoDB" id="1453505at2"/>
<keyword evidence="1" id="KW-1133">Transmembrane helix</keyword>
<proteinExistence type="predicted"/>
<dbReference type="Pfam" id="PF26137">
    <property type="entry name" value="Toxin_SdpC"/>
    <property type="match status" value="1"/>
</dbReference>
<accession>A0A562STG4</accession>
<sequence>MIPNRPQPPQTGKTAALANAAVLFTGEELFRGIFLLEGPVAEKLTYFDDIKDQLSLLDGSLEKERADFADTIVANVKAISPEYFDQLQAEVGSDDFVRIENVIETGADLIYQAVLRSPKYARLYNQAAAIASTIDTTQYHDFESAADINNYVKDVGSKVSNRPDVKTPEQLVGLVLAVLVAAAVWDVVAVVNYGVIANAAAVAVVWAAVYAKVWFWPKKAGLGSNSPVLPIEREKLVLEIAQNL</sequence>
<dbReference type="AlphaFoldDB" id="A0A562STG4"/>
<dbReference type="RefSeq" id="WP_145718208.1">
    <property type="nucleotide sequence ID" value="NZ_BAAAFY010000002.1"/>
</dbReference>
<keyword evidence="3" id="KW-1185">Reference proteome</keyword>
<feature type="transmembrane region" description="Helical" evidence="1">
    <location>
        <begin position="171"/>
        <end position="189"/>
    </location>
</feature>
<keyword evidence="1" id="KW-0472">Membrane</keyword>
<keyword evidence="1" id="KW-0812">Transmembrane</keyword>
<evidence type="ECO:0000313" key="3">
    <source>
        <dbReference type="Proteomes" id="UP000316778"/>
    </source>
</evidence>
<evidence type="ECO:0000313" key="2">
    <source>
        <dbReference type="EMBL" id="TWI84502.1"/>
    </source>
</evidence>
<dbReference type="InterPro" id="IPR023888">
    <property type="entry name" value="SdpC-like"/>
</dbReference>
<comment type="caution">
    <text evidence="2">The sequence shown here is derived from an EMBL/GenBank/DDBJ whole genome shotgun (WGS) entry which is preliminary data.</text>
</comment>
<name>A0A562STG4_CHIJA</name>
<organism evidence="2 3">
    <name type="scientific">Chitinophaga japonensis</name>
    <name type="common">Flexibacter japonensis</name>
    <dbReference type="NCBI Taxonomy" id="104662"/>
    <lineage>
        <taxon>Bacteria</taxon>
        <taxon>Pseudomonadati</taxon>
        <taxon>Bacteroidota</taxon>
        <taxon>Chitinophagia</taxon>
        <taxon>Chitinophagales</taxon>
        <taxon>Chitinophagaceae</taxon>
        <taxon>Chitinophaga</taxon>
    </lineage>
</organism>
<dbReference type="EMBL" id="VLLG01000005">
    <property type="protein sequence ID" value="TWI84502.1"/>
    <property type="molecule type" value="Genomic_DNA"/>
</dbReference>
<protein>
    <submittedName>
        <fullName evidence="2">SdpC family antimicrobial peptide</fullName>
    </submittedName>
</protein>
<reference evidence="2 3" key="1">
    <citation type="journal article" date="2013" name="Stand. Genomic Sci.">
        <title>Genomic Encyclopedia of Type Strains, Phase I: The one thousand microbial genomes (KMG-I) project.</title>
        <authorList>
            <person name="Kyrpides N.C."/>
            <person name="Woyke T."/>
            <person name="Eisen J.A."/>
            <person name="Garrity G."/>
            <person name="Lilburn T.G."/>
            <person name="Beck B.J."/>
            <person name="Whitman W.B."/>
            <person name="Hugenholtz P."/>
            <person name="Klenk H.P."/>
        </authorList>
    </citation>
    <scope>NUCLEOTIDE SEQUENCE [LARGE SCALE GENOMIC DNA]</scope>
    <source>
        <strain evidence="2 3">DSM 13484</strain>
    </source>
</reference>
<gene>
    <name evidence="2" type="ORF">LX66_4872</name>
</gene>
<evidence type="ECO:0000256" key="1">
    <source>
        <dbReference type="SAM" id="Phobius"/>
    </source>
</evidence>
<dbReference type="Proteomes" id="UP000316778">
    <property type="component" value="Unassembled WGS sequence"/>
</dbReference>
<feature type="transmembrane region" description="Helical" evidence="1">
    <location>
        <begin position="195"/>
        <end position="215"/>
    </location>
</feature>